<dbReference type="Proteomes" id="UP000465609">
    <property type="component" value="Chromosome"/>
</dbReference>
<accession>A0ABM7IAK0</accession>
<reference evidence="1 2" key="1">
    <citation type="journal article" date="2019" name="Emerg. Microbes Infect.">
        <title>Comprehensive subspecies identification of 175 nontuberculous mycobacteria species based on 7547 genomic profiles.</title>
        <authorList>
            <person name="Matsumoto Y."/>
            <person name="Kinjo T."/>
            <person name="Motooka D."/>
            <person name="Nabeya D."/>
            <person name="Jung N."/>
            <person name="Uechi K."/>
            <person name="Horii T."/>
            <person name="Iida T."/>
            <person name="Fujita J."/>
            <person name="Nakamura S."/>
        </authorList>
    </citation>
    <scope>NUCLEOTIDE SEQUENCE [LARGE SCALE GENOMIC DNA]</scope>
    <source>
        <strain evidence="1 2">JCM 15296</strain>
    </source>
</reference>
<sequence>MSDIAHWWPQLHIEIRRVLVNSIWSPVSPYAQSEIARLGGPAQDSAYWKRSDGEVYLPSEAVTWIIGSPDFNALNAPKEPDPRAAYFRRGWPRRQP</sequence>
<dbReference type="EMBL" id="AP022577">
    <property type="protein sequence ID" value="BBX83723.1"/>
    <property type="molecule type" value="Genomic_DNA"/>
</dbReference>
<keyword evidence="2" id="KW-1185">Reference proteome</keyword>
<proteinExistence type="predicted"/>
<gene>
    <name evidence="1" type="ORF">MAUB_15960</name>
</gene>
<name>A0ABM7IAK0_9MYCO</name>
<protein>
    <submittedName>
        <fullName evidence="1">Uncharacterized protein</fullName>
    </submittedName>
</protein>
<evidence type="ECO:0000313" key="1">
    <source>
        <dbReference type="EMBL" id="BBX83723.1"/>
    </source>
</evidence>
<evidence type="ECO:0000313" key="2">
    <source>
        <dbReference type="Proteomes" id="UP000465609"/>
    </source>
</evidence>
<organism evidence="1 2">
    <name type="scientific">Mycolicibacterium aubagnense</name>
    <dbReference type="NCBI Taxonomy" id="319707"/>
    <lineage>
        <taxon>Bacteria</taxon>
        <taxon>Bacillati</taxon>
        <taxon>Actinomycetota</taxon>
        <taxon>Actinomycetes</taxon>
        <taxon>Mycobacteriales</taxon>
        <taxon>Mycobacteriaceae</taxon>
        <taxon>Mycolicibacterium</taxon>
    </lineage>
</organism>